<organism evidence="1 2">
    <name type="scientific">Algibacter miyuki</name>
    <dbReference type="NCBI Taxonomy" id="1306933"/>
    <lineage>
        <taxon>Bacteria</taxon>
        <taxon>Pseudomonadati</taxon>
        <taxon>Bacteroidota</taxon>
        <taxon>Flavobacteriia</taxon>
        <taxon>Flavobacteriales</taxon>
        <taxon>Flavobacteriaceae</taxon>
        <taxon>Algibacter</taxon>
    </lineage>
</organism>
<comment type="caution">
    <text evidence="1">The sequence shown here is derived from an EMBL/GenBank/DDBJ whole genome shotgun (WGS) entry which is preliminary data.</text>
</comment>
<dbReference type="RefSeq" id="WP_290269476.1">
    <property type="nucleotide sequence ID" value="NZ_JAUFQP010000007.1"/>
</dbReference>
<dbReference type="InterPro" id="IPR015003">
    <property type="entry name" value="DUF1853"/>
</dbReference>
<gene>
    <name evidence="1" type="ORF">ACFFU1_02280</name>
</gene>
<evidence type="ECO:0000313" key="2">
    <source>
        <dbReference type="Proteomes" id="UP001589590"/>
    </source>
</evidence>
<accession>A0ABV5GW42</accession>
<keyword evidence="2" id="KW-1185">Reference proteome</keyword>
<evidence type="ECO:0000313" key="1">
    <source>
        <dbReference type="EMBL" id="MFB9103711.1"/>
    </source>
</evidence>
<reference evidence="1 2" key="1">
    <citation type="submission" date="2024-09" db="EMBL/GenBank/DDBJ databases">
        <authorList>
            <person name="Sun Q."/>
            <person name="Mori K."/>
        </authorList>
    </citation>
    <scope>NUCLEOTIDE SEQUENCE [LARGE SCALE GENOMIC DNA]</scope>
    <source>
        <strain evidence="1 2">CECT 8300</strain>
    </source>
</reference>
<sequence length="269" mass="31729">MTKRIQTVQDRYEGFLKTPCLWKNDAVFGMQQFEIHSESIKMDLEIDDTLRVGKYIERLVSFELKQNSTIKILSENLQIQDEKITLGEIDCLLLKDENPIHLEVIYKFYLYDSSVGVSEIDHFIGPNRKDALIEKLKKLSQKQLPLLYSKACKPYLEHLNLIASEITQLVYFKAQLFIPLGEDIMLKTLNQECIAGFYLSRKNIMQFSDCKFYIPKKIDWIIAPHTQVNWLNYNSFLEISQPYLDRQFSPLCWVKLPNGVLQKMFLVWW</sequence>
<dbReference type="EMBL" id="JBHMFA010000001">
    <property type="protein sequence ID" value="MFB9103711.1"/>
    <property type="molecule type" value="Genomic_DNA"/>
</dbReference>
<name>A0ABV5GW42_9FLAO</name>
<dbReference type="Proteomes" id="UP001589590">
    <property type="component" value="Unassembled WGS sequence"/>
</dbReference>
<dbReference type="Pfam" id="PF08907">
    <property type="entry name" value="DUF1853"/>
    <property type="match status" value="1"/>
</dbReference>
<protein>
    <submittedName>
        <fullName evidence="1">DUF1853 family protein</fullName>
    </submittedName>
</protein>
<proteinExistence type="predicted"/>